<protein>
    <submittedName>
        <fullName evidence="2">Uncharacterized protein</fullName>
    </submittedName>
</protein>
<accession>A0ABP0UUF2</accession>
<dbReference type="Proteomes" id="UP001497512">
    <property type="component" value="Chromosome 6"/>
</dbReference>
<gene>
    <name evidence="2" type="ORF">CSSPTR1EN2_LOCUS20121</name>
</gene>
<keyword evidence="3" id="KW-1185">Reference proteome</keyword>
<evidence type="ECO:0000313" key="2">
    <source>
        <dbReference type="EMBL" id="CAK9230215.1"/>
    </source>
</evidence>
<keyword evidence="1" id="KW-1133">Transmembrane helix</keyword>
<dbReference type="EMBL" id="OZ019898">
    <property type="protein sequence ID" value="CAK9230215.1"/>
    <property type="molecule type" value="Genomic_DNA"/>
</dbReference>
<sequence>MKKPRNKWLPQQYGSRKHRTSLVLQPWSLSWVFFWHKLFAIYYTLSGGRLVETPLLMQNLCLKLSLYFNRRYFTGTKMASKDDWEGDYEEAKEQNGCRSSSLTIATKPK</sequence>
<keyword evidence="1" id="KW-0472">Membrane</keyword>
<evidence type="ECO:0000313" key="3">
    <source>
        <dbReference type="Proteomes" id="UP001497512"/>
    </source>
</evidence>
<proteinExistence type="predicted"/>
<reference evidence="2" key="1">
    <citation type="submission" date="2024-02" db="EMBL/GenBank/DDBJ databases">
        <authorList>
            <consortium name="ELIXIR-Norway"/>
            <consortium name="Elixir Norway"/>
        </authorList>
    </citation>
    <scope>NUCLEOTIDE SEQUENCE</scope>
</reference>
<keyword evidence="1" id="KW-0812">Transmembrane</keyword>
<evidence type="ECO:0000256" key="1">
    <source>
        <dbReference type="SAM" id="Phobius"/>
    </source>
</evidence>
<name>A0ABP0UUF2_9BRYO</name>
<feature type="transmembrane region" description="Helical" evidence="1">
    <location>
        <begin position="21"/>
        <end position="45"/>
    </location>
</feature>
<organism evidence="2 3">
    <name type="scientific">Sphagnum troendelagicum</name>
    <dbReference type="NCBI Taxonomy" id="128251"/>
    <lineage>
        <taxon>Eukaryota</taxon>
        <taxon>Viridiplantae</taxon>
        <taxon>Streptophyta</taxon>
        <taxon>Embryophyta</taxon>
        <taxon>Bryophyta</taxon>
        <taxon>Sphagnophytina</taxon>
        <taxon>Sphagnopsida</taxon>
        <taxon>Sphagnales</taxon>
        <taxon>Sphagnaceae</taxon>
        <taxon>Sphagnum</taxon>
    </lineage>
</organism>